<evidence type="ECO:0000256" key="5">
    <source>
        <dbReference type="ARBA" id="ARBA00023136"/>
    </source>
</evidence>
<gene>
    <name evidence="8" type="ORF">ADL15_50030</name>
</gene>
<feature type="transmembrane region" description="Helical" evidence="6">
    <location>
        <begin position="293"/>
        <end position="314"/>
    </location>
</feature>
<evidence type="ECO:0000256" key="2">
    <source>
        <dbReference type="ARBA" id="ARBA00022475"/>
    </source>
</evidence>
<keyword evidence="4 6" id="KW-1133">Transmembrane helix</keyword>
<organism evidence="8 9">
    <name type="scientific">Actinoplanes awajinensis subsp. mycoplanecinus</name>
    <dbReference type="NCBI Taxonomy" id="135947"/>
    <lineage>
        <taxon>Bacteria</taxon>
        <taxon>Bacillati</taxon>
        <taxon>Actinomycetota</taxon>
        <taxon>Actinomycetes</taxon>
        <taxon>Micromonosporales</taxon>
        <taxon>Micromonosporaceae</taxon>
        <taxon>Actinoplanes</taxon>
    </lineage>
</organism>
<dbReference type="PANTHER" id="PTHR30287">
    <property type="entry name" value="MEMBRANE COMPONENT OF PREDICTED ABC SUPERFAMILY METABOLITE UPTAKE TRANSPORTER"/>
    <property type="match status" value="1"/>
</dbReference>
<protein>
    <submittedName>
        <fullName evidence="8">ABC transporter permease</fullName>
    </submittedName>
</protein>
<feature type="transmembrane region" description="Helical" evidence="6">
    <location>
        <begin position="414"/>
        <end position="436"/>
    </location>
</feature>
<feature type="transmembrane region" description="Helical" evidence="6">
    <location>
        <begin position="692"/>
        <end position="714"/>
    </location>
</feature>
<evidence type="ECO:0000256" key="3">
    <source>
        <dbReference type="ARBA" id="ARBA00022692"/>
    </source>
</evidence>
<dbReference type="GO" id="GO:0005886">
    <property type="term" value="C:plasma membrane"/>
    <property type="evidence" value="ECO:0007669"/>
    <property type="project" value="UniProtKB-SubCell"/>
</dbReference>
<dbReference type="AlphaFoldDB" id="A0A101J7P0"/>
<feature type="transmembrane region" description="Helical" evidence="6">
    <location>
        <begin position="251"/>
        <end position="273"/>
    </location>
</feature>
<accession>A0A101J7P0</accession>
<evidence type="ECO:0000313" key="8">
    <source>
        <dbReference type="EMBL" id="KUL21724.1"/>
    </source>
</evidence>
<feature type="transmembrane region" description="Helical" evidence="6">
    <location>
        <begin position="605"/>
        <end position="628"/>
    </location>
</feature>
<feature type="domain" description="ABC3 transporter permease C-terminal" evidence="7">
    <location>
        <begin position="202"/>
        <end position="318"/>
    </location>
</feature>
<evidence type="ECO:0000256" key="4">
    <source>
        <dbReference type="ARBA" id="ARBA00022989"/>
    </source>
</evidence>
<dbReference type="InterPro" id="IPR003838">
    <property type="entry name" value="ABC3_permease_C"/>
</dbReference>
<comment type="subcellular location">
    <subcellularLocation>
        <location evidence="1">Cell membrane</location>
        <topology evidence="1">Multi-pass membrane protein</topology>
    </subcellularLocation>
</comment>
<feature type="transmembrane region" description="Helical" evidence="6">
    <location>
        <begin position="20"/>
        <end position="41"/>
    </location>
</feature>
<keyword evidence="9" id="KW-1185">Reference proteome</keyword>
<feature type="transmembrane region" description="Helical" evidence="6">
    <location>
        <begin position="335"/>
        <end position="352"/>
    </location>
</feature>
<reference evidence="8 9" key="1">
    <citation type="submission" date="2015-10" db="EMBL/GenBank/DDBJ databases">
        <authorList>
            <person name="Gilbert D.G."/>
        </authorList>
    </citation>
    <scope>NUCLEOTIDE SEQUENCE [LARGE SCALE GENOMIC DNA]</scope>
    <source>
        <strain evidence="8 9">NRRL B-16712</strain>
    </source>
</reference>
<sequence length="726" mass="76048">MIGLGLRLAVSGGREAIVRLAVLAAAVAVGTGMLLVTLAGVNAVHAQNLRYSWLNSGVTSAATGPEAADPALWQIREDFFRGDPIARVDVAISGPDGPVLPGRTALPAPGEYVVSPALDRLLRTHPADQLRDRFPGRQTGVLGHDALPSPDSLIAVVGGTREQVSRIPGATEVTRMVTVSPDDCRDCRAGIGADGIVLTLSVVAAALLFPLLIFIGTATRLSAARREQRFAAMRLIGATPRQITQFAAAESAAAAAAGALAGLAVFFAARVGLARVPFTGDPFFLDDLSLSLLDWLVVTLGVPLAAALAARIALRRVRISPLGVARRVTPRPPRAWRVLPLLLALAELGYLVGHRPLTRNGQVLGYLGGIFGVMIGLMIAGSWLTMAGSRLLARRAQRPATLIAGRRLADNPRAGFRAVSGLMLALFVTSTATGVITTIVAERSGSPGAAGHDLVSVLMLPEFEGTPPGEIRLPSGLPAHLIRVNPDGGPETQHLPGLITCADLATIPDAGACPPGAQVAEVWPGLSGNPAEDPAWPASTWTPAQLATLKVINVVVPTDGTPAAIEHARTVLNTTFPYGRLPATDADYRHDWTRQLPQFQRLADVAIISSLVIAGCSLAVSVTGGLTERRRPFAMLRLTGVRLSELRRVVVLESAVPLLAVSVVAVGTGFLAAHFFLRSQMEYELHPPGTSYYVIVVAGLLAAIGVIASTMPLLNRMTGPAAARNE</sequence>
<comment type="caution">
    <text evidence="8">The sequence shown here is derived from an EMBL/GenBank/DDBJ whole genome shotgun (WGS) entry which is preliminary data.</text>
</comment>
<dbReference type="Proteomes" id="UP000053244">
    <property type="component" value="Unassembled WGS sequence"/>
</dbReference>
<feature type="transmembrane region" description="Helical" evidence="6">
    <location>
        <begin position="364"/>
        <end position="393"/>
    </location>
</feature>
<evidence type="ECO:0000259" key="7">
    <source>
        <dbReference type="Pfam" id="PF02687"/>
    </source>
</evidence>
<name>A0A101J7P0_9ACTN</name>
<keyword evidence="2" id="KW-1003">Cell membrane</keyword>
<dbReference type="PANTHER" id="PTHR30287:SF2">
    <property type="entry name" value="BLL1001 PROTEIN"/>
    <property type="match status" value="1"/>
</dbReference>
<evidence type="ECO:0000313" key="9">
    <source>
        <dbReference type="Proteomes" id="UP000053244"/>
    </source>
</evidence>
<feature type="transmembrane region" description="Helical" evidence="6">
    <location>
        <begin position="195"/>
        <end position="219"/>
    </location>
</feature>
<evidence type="ECO:0000256" key="6">
    <source>
        <dbReference type="SAM" id="Phobius"/>
    </source>
</evidence>
<proteinExistence type="predicted"/>
<feature type="domain" description="ABC3 transporter permease C-terminal" evidence="7">
    <location>
        <begin position="606"/>
        <end position="717"/>
    </location>
</feature>
<feature type="transmembrane region" description="Helical" evidence="6">
    <location>
        <begin position="649"/>
        <end position="672"/>
    </location>
</feature>
<keyword evidence="3 6" id="KW-0812">Transmembrane</keyword>
<dbReference type="Pfam" id="PF02687">
    <property type="entry name" value="FtsX"/>
    <property type="match status" value="2"/>
</dbReference>
<dbReference type="RefSeq" id="WP_067708386.1">
    <property type="nucleotide sequence ID" value="NZ_LLZH01000349.1"/>
</dbReference>
<dbReference type="EMBL" id="LLZH01000349">
    <property type="protein sequence ID" value="KUL21724.1"/>
    <property type="molecule type" value="Genomic_DNA"/>
</dbReference>
<evidence type="ECO:0000256" key="1">
    <source>
        <dbReference type="ARBA" id="ARBA00004651"/>
    </source>
</evidence>
<keyword evidence="5 6" id="KW-0472">Membrane</keyword>
<dbReference type="InterPro" id="IPR038766">
    <property type="entry name" value="Membrane_comp_ABC_pdt"/>
</dbReference>
<dbReference type="OrthoDB" id="4871813at2"/>